<feature type="chain" id="PRO_5039323705" evidence="6">
    <location>
        <begin position="25"/>
        <end position="460"/>
    </location>
</feature>
<gene>
    <name evidence="7" type="ORF">H9L22_08820</name>
</gene>
<organism evidence="7 8">
    <name type="scientific">Tessaracoccus defluvii</name>
    <dbReference type="NCBI Taxonomy" id="1285901"/>
    <lineage>
        <taxon>Bacteria</taxon>
        <taxon>Bacillati</taxon>
        <taxon>Actinomycetota</taxon>
        <taxon>Actinomycetes</taxon>
        <taxon>Propionibacteriales</taxon>
        <taxon>Propionibacteriaceae</taxon>
        <taxon>Tessaracoccus</taxon>
    </lineage>
</organism>
<proteinExistence type="inferred from homology"/>
<accession>A0A7H0H9U6</accession>
<name>A0A7H0H9U6_9ACTN</name>
<keyword evidence="4 6" id="KW-0732">Signal</keyword>
<evidence type="ECO:0000256" key="2">
    <source>
        <dbReference type="ARBA" id="ARBA00008520"/>
    </source>
</evidence>
<dbReference type="AlphaFoldDB" id="A0A7H0H9U6"/>
<dbReference type="PANTHER" id="PTHR43649:SF31">
    <property type="entry name" value="SN-GLYCEROL-3-PHOSPHATE-BINDING PERIPLASMIC PROTEIN UGPB"/>
    <property type="match status" value="1"/>
</dbReference>
<feature type="region of interest" description="Disordered" evidence="5">
    <location>
        <begin position="30"/>
        <end position="56"/>
    </location>
</feature>
<reference evidence="7 8" key="1">
    <citation type="submission" date="2020-08" db="EMBL/GenBank/DDBJ databases">
        <title>Genome sequence of Tessaracoccus defluvii JCM 17540T.</title>
        <authorList>
            <person name="Hyun D.-W."/>
            <person name="Bae J.-W."/>
        </authorList>
    </citation>
    <scope>NUCLEOTIDE SEQUENCE [LARGE SCALE GENOMIC DNA]</scope>
    <source>
        <strain evidence="7 8">JCM 17540</strain>
    </source>
</reference>
<dbReference type="Pfam" id="PF01547">
    <property type="entry name" value="SBP_bac_1"/>
    <property type="match status" value="1"/>
</dbReference>
<dbReference type="EMBL" id="CP060789">
    <property type="protein sequence ID" value="QNP57312.1"/>
    <property type="molecule type" value="Genomic_DNA"/>
</dbReference>
<keyword evidence="8" id="KW-1185">Reference proteome</keyword>
<dbReference type="GO" id="GO:0030313">
    <property type="term" value="C:cell envelope"/>
    <property type="evidence" value="ECO:0007669"/>
    <property type="project" value="UniProtKB-SubCell"/>
</dbReference>
<evidence type="ECO:0000256" key="6">
    <source>
        <dbReference type="SAM" id="SignalP"/>
    </source>
</evidence>
<dbReference type="KEGG" id="tdf:H9L22_08820"/>
<keyword evidence="3" id="KW-0813">Transport</keyword>
<feature type="signal peptide" evidence="6">
    <location>
        <begin position="1"/>
        <end position="24"/>
    </location>
</feature>
<evidence type="ECO:0000313" key="8">
    <source>
        <dbReference type="Proteomes" id="UP000516117"/>
    </source>
</evidence>
<evidence type="ECO:0000256" key="5">
    <source>
        <dbReference type="SAM" id="MobiDB-lite"/>
    </source>
</evidence>
<dbReference type="InterPro" id="IPR006311">
    <property type="entry name" value="TAT_signal"/>
</dbReference>
<sequence>MSLRPLSRRTLLGAAGLTGLGALAACAPGEAAPTTAPTSAGTGGATTPATGPVDPSTLGDVTLVVWDQEVRGSQNDALVALNEAFQARYPNIKIERTSQSTDDLKTQVTLALSGAKVPDVVQVNNARADMGQFVTAGQLTDLSPYAAAYGWEDRIPASVLSKVRYSADGTTFGEGNLYGLPQTGEVVGLYYSQKKLDALGATPPTTWDEYFALLDKAKAAGEQPMVLGNVEKWPALHVFGPLQANYVGADDIVKLGMGNAGASWTTPGNVEAMTQFAKWGTEGYFGSSPNGTDYDPAWTEFTKGTGVFLPGGSWLGPDMEKVMGDDVRFMAPPPALDGRPATTGGTGIPFSIPAKAANKDAAAAYLDFVTTSEAMAIIAEKGGFPVIDAAKLAPTSGIQHDIFAAYDEVATGGTLLPYLDYATPTFADTAGAGLQEVLGGQRTPEQVLADFEADYAAFTA</sequence>
<dbReference type="SUPFAM" id="SSF53850">
    <property type="entry name" value="Periplasmic binding protein-like II"/>
    <property type="match status" value="1"/>
</dbReference>
<dbReference type="Proteomes" id="UP000516117">
    <property type="component" value="Chromosome"/>
</dbReference>
<dbReference type="InterPro" id="IPR050490">
    <property type="entry name" value="Bact_solute-bd_prot1"/>
</dbReference>
<evidence type="ECO:0000256" key="1">
    <source>
        <dbReference type="ARBA" id="ARBA00004196"/>
    </source>
</evidence>
<comment type="subcellular location">
    <subcellularLocation>
        <location evidence="1">Cell envelope</location>
    </subcellularLocation>
</comment>
<comment type="similarity">
    <text evidence="2">Belongs to the bacterial solute-binding protein 1 family.</text>
</comment>
<evidence type="ECO:0000256" key="3">
    <source>
        <dbReference type="ARBA" id="ARBA00022448"/>
    </source>
</evidence>
<evidence type="ECO:0000313" key="7">
    <source>
        <dbReference type="EMBL" id="QNP57312.1"/>
    </source>
</evidence>
<dbReference type="PROSITE" id="PS51257">
    <property type="entry name" value="PROKAR_LIPOPROTEIN"/>
    <property type="match status" value="1"/>
</dbReference>
<evidence type="ECO:0000256" key="4">
    <source>
        <dbReference type="ARBA" id="ARBA00022729"/>
    </source>
</evidence>
<dbReference type="Gene3D" id="3.40.190.10">
    <property type="entry name" value="Periplasmic binding protein-like II"/>
    <property type="match status" value="2"/>
</dbReference>
<dbReference type="PANTHER" id="PTHR43649">
    <property type="entry name" value="ARABINOSE-BINDING PROTEIN-RELATED"/>
    <property type="match status" value="1"/>
</dbReference>
<dbReference type="PROSITE" id="PS51318">
    <property type="entry name" value="TAT"/>
    <property type="match status" value="1"/>
</dbReference>
<feature type="compositionally biased region" description="Low complexity" evidence="5">
    <location>
        <begin position="30"/>
        <end position="52"/>
    </location>
</feature>
<protein>
    <submittedName>
        <fullName evidence="7">Extracellular solute-binding protein</fullName>
    </submittedName>
</protein>
<dbReference type="InterPro" id="IPR006059">
    <property type="entry name" value="SBP"/>
</dbReference>
<dbReference type="RefSeq" id="WP_187722401.1">
    <property type="nucleotide sequence ID" value="NZ_BAABBL010000006.1"/>
</dbReference>